<evidence type="ECO:0000313" key="10">
    <source>
        <dbReference type="Proteomes" id="UP000038040"/>
    </source>
</evidence>
<dbReference type="PANTHER" id="PTHR19424">
    <property type="entry name" value="HEAT SHOCK FACTOR BINDING PROTEIN 1"/>
    <property type="match status" value="1"/>
</dbReference>
<sequence>MEQNDIQSGKLEDNLLSVPEDQNPKNVQDLTGLIQGVLKQTQERFKHMSDEIIGRIDTMSKRIDELEKNITELMAQSGLDVES</sequence>
<dbReference type="Gene3D" id="1.20.5.430">
    <property type="match status" value="1"/>
</dbReference>
<evidence type="ECO:0000313" key="9">
    <source>
        <dbReference type="EMBL" id="VDN56671.1"/>
    </source>
</evidence>
<dbReference type="AlphaFoldDB" id="A0A0N4U5X7"/>
<evidence type="ECO:0000313" key="12">
    <source>
        <dbReference type="WBParaSite" id="DME_0000228401-mRNA-1"/>
    </source>
</evidence>
<protein>
    <recommendedName>
        <fullName evidence="6">Heat shock factor-binding protein 1</fullName>
    </recommendedName>
</protein>
<feature type="coiled-coil region" evidence="7">
    <location>
        <begin position="49"/>
        <end position="76"/>
    </location>
</feature>
<comment type="similarity">
    <text evidence="2">Belongs to the HSBP1 family.</text>
</comment>
<organism evidence="10 12">
    <name type="scientific">Dracunculus medinensis</name>
    <name type="common">Guinea worm</name>
    <dbReference type="NCBI Taxonomy" id="318479"/>
    <lineage>
        <taxon>Eukaryota</taxon>
        <taxon>Metazoa</taxon>
        <taxon>Ecdysozoa</taxon>
        <taxon>Nematoda</taxon>
        <taxon>Chromadorea</taxon>
        <taxon>Rhabditida</taxon>
        <taxon>Spirurina</taxon>
        <taxon>Dracunculoidea</taxon>
        <taxon>Dracunculidae</taxon>
        <taxon>Dracunculus</taxon>
    </lineage>
</organism>
<dbReference type="InterPro" id="IPR009643">
    <property type="entry name" value="HS1-bd"/>
</dbReference>
<dbReference type="Proteomes" id="UP000038040">
    <property type="component" value="Unplaced"/>
</dbReference>
<keyword evidence="7" id="KW-0175">Coiled coil</keyword>
<dbReference type="OrthoDB" id="4159489at2759"/>
<dbReference type="EMBL" id="UYYG01001156">
    <property type="protein sequence ID" value="VDN56671.1"/>
    <property type="molecule type" value="Genomic_DNA"/>
</dbReference>
<gene>
    <name evidence="9" type="ORF">DME_LOCUS6644</name>
</gene>
<keyword evidence="3" id="KW-0539">Nucleus</keyword>
<evidence type="ECO:0000256" key="1">
    <source>
        <dbReference type="ARBA" id="ARBA00004123"/>
    </source>
</evidence>
<comment type="subunit">
    <text evidence="5">Homohexamer. Associates with heptad repeats of HSF1 trimers and probably also HSF1 monomers, and with HSP70. Association with HSF1 trimers and HSP70 coincides with attenuation of heat shock response and the conversion of HSF1 trimer to monomer.</text>
</comment>
<dbReference type="Proteomes" id="UP000274756">
    <property type="component" value="Unassembled WGS sequence"/>
</dbReference>
<dbReference type="GO" id="GO:0070370">
    <property type="term" value="P:cellular heat acclimation"/>
    <property type="evidence" value="ECO:0007669"/>
    <property type="project" value="TreeGrafter"/>
</dbReference>
<dbReference type="GO" id="GO:0003714">
    <property type="term" value="F:transcription corepressor activity"/>
    <property type="evidence" value="ECO:0007669"/>
    <property type="project" value="InterPro"/>
</dbReference>
<evidence type="ECO:0000256" key="3">
    <source>
        <dbReference type="ARBA" id="ARBA00023242"/>
    </source>
</evidence>
<dbReference type="STRING" id="318479.A0A0N4U5X7"/>
<evidence type="ECO:0000256" key="2">
    <source>
        <dbReference type="ARBA" id="ARBA00006349"/>
    </source>
</evidence>
<dbReference type="FunFam" id="1.20.5.430:FF:000002">
    <property type="entry name" value="Heat shock factor-binding protein 1"/>
    <property type="match status" value="1"/>
</dbReference>
<dbReference type="WBParaSite" id="DME_0000228401-mRNA-1">
    <property type="protein sequence ID" value="DME_0000228401-mRNA-1"/>
    <property type="gene ID" value="DME_0000228401"/>
</dbReference>
<keyword evidence="11" id="KW-1185">Reference proteome</keyword>
<accession>A0A0N4U5X7</accession>
<evidence type="ECO:0000256" key="7">
    <source>
        <dbReference type="SAM" id="Coils"/>
    </source>
</evidence>
<evidence type="ECO:0000256" key="8">
    <source>
        <dbReference type="SAM" id="MobiDB-lite"/>
    </source>
</evidence>
<feature type="region of interest" description="Disordered" evidence="8">
    <location>
        <begin position="1"/>
        <end position="27"/>
    </location>
</feature>
<evidence type="ECO:0000256" key="5">
    <source>
        <dbReference type="ARBA" id="ARBA00038772"/>
    </source>
</evidence>
<name>A0A0N4U5X7_DRAME</name>
<comment type="function">
    <text evidence="4">Negative regulator of the heat shock response. Negatively affects HSF1 DNA-binding activity. May have a role in the suppression of the activation of the stress response during the aging process.</text>
</comment>
<dbReference type="GO" id="GO:0005634">
    <property type="term" value="C:nucleus"/>
    <property type="evidence" value="ECO:0007669"/>
    <property type="project" value="UniProtKB-SubCell"/>
</dbReference>
<dbReference type="PANTHER" id="PTHR19424:SF0">
    <property type="entry name" value="HEAT SHOCK FACTOR BINDING PROTEIN 1"/>
    <property type="match status" value="1"/>
</dbReference>
<evidence type="ECO:0000313" key="11">
    <source>
        <dbReference type="Proteomes" id="UP000274756"/>
    </source>
</evidence>
<evidence type="ECO:0000256" key="4">
    <source>
        <dbReference type="ARBA" id="ARBA00037689"/>
    </source>
</evidence>
<proteinExistence type="inferred from homology"/>
<evidence type="ECO:0000256" key="6">
    <source>
        <dbReference type="ARBA" id="ARBA00039223"/>
    </source>
</evidence>
<reference evidence="12" key="1">
    <citation type="submission" date="2017-02" db="UniProtKB">
        <authorList>
            <consortium name="WormBaseParasite"/>
        </authorList>
    </citation>
    <scope>IDENTIFICATION</scope>
</reference>
<comment type="subcellular location">
    <subcellularLocation>
        <location evidence="1">Nucleus</location>
    </subcellularLocation>
</comment>
<dbReference type="Pfam" id="PF06825">
    <property type="entry name" value="HSBP1"/>
    <property type="match status" value="1"/>
</dbReference>
<reference evidence="9 11" key="2">
    <citation type="submission" date="2018-11" db="EMBL/GenBank/DDBJ databases">
        <authorList>
            <consortium name="Pathogen Informatics"/>
        </authorList>
    </citation>
    <scope>NUCLEOTIDE SEQUENCE [LARGE SCALE GENOMIC DNA]</scope>
</reference>
<dbReference type="GO" id="GO:0005829">
    <property type="term" value="C:cytosol"/>
    <property type="evidence" value="ECO:0007669"/>
    <property type="project" value="TreeGrafter"/>
</dbReference>